<dbReference type="RefSeq" id="XP_053760373.1">
    <property type="nucleotide sequence ID" value="XM_053904398.1"/>
</dbReference>
<evidence type="ECO:0000313" key="2">
    <source>
        <dbReference type="RefSeq" id="XP_053760373.1"/>
    </source>
</evidence>
<name>A0A9W2VPP6_PANPR</name>
<accession>A0A9W2VPP6</accession>
<organism evidence="1 2">
    <name type="scientific">Panthera pardus</name>
    <name type="common">Leopard</name>
    <name type="synonym">Felis pardus</name>
    <dbReference type="NCBI Taxonomy" id="9691"/>
    <lineage>
        <taxon>Eukaryota</taxon>
        <taxon>Metazoa</taxon>
        <taxon>Chordata</taxon>
        <taxon>Craniata</taxon>
        <taxon>Vertebrata</taxon>
        <taxon>Euteleostomi</taxon>
        <taxon>Mammalia</taxon>
        <taxon>Eutheria</taxon>
        <taxon>Laurasiatheria</taxon>
        <taxon>Carnivora</taxon>
        <taxon>Feliformia</taxon>
        <taxon>Felidae</taxon>
        <taxon>Pantherinae</taxon>
        <taxon>Panthera</taxon>
    </lineage>
</organism>
<protein>
    <submittedName>
        <fullName evidence="2">Uncharacterized protein LOC128777632</fullName>
    </submittedName>
</protein>
<proteinExistence type="predicted"/>
<sequence length="228" mass="25830">MRGLWGPLGRPRRVEPPSFSASLGTCASLTHLQCSNGKDMGPAWRTFHNTATQRRIGKKKGTQLIASVDRKVCESSKRNGSIPRSPARPCRAMPYRVSVLGKKARGSIAGKERREGGQISKKLNRKEESILAGSSQKSFSLQGQKAHFPFHVKHIQRTYRLRHLAGLRGNFEHVWSPRPLPTLSASSLLFRQLCDLKVRIRHSSNMFLWSYMIRQAPPARLSIRRRKK</sequence>
<gene>
    <name evidence="2" type="primary">LOC128777632</name>
</gene>
<keyword evidence="1" id="KW-1185">Reference proteome</keyword>
<dbReference type="AlphaFoldDB" id="A0A9W2VPP6"/>
<evidence type="ECO:0000313" key="1">
    <source>
        <dbReference type="Proteomes" id="UP001165780"/>
    </source>
</evidence>
<dbReference type="Proteomes" id="UP001165780">
    <property type="component" value="Unplaced"/>
</dbReference>
<dbReference type="GeneID" id="128777632"/>
<reference evidence="2" key="1">
    <citation type="submission" date="2025-08" db="UniProtKB">
        <authorList>
            <consortium name="RefSeq"/>
        </authorList>
    </citation>
    <scope>IDENTIFICATION</scope>
    <source>
        <tissue evidence="2">Whole blood</tissue>
    </source>
</reference>